<evidence type="ECO:0000259" key="3">
    <source>
        <dbReference type="PROSITE" id="PS50041"/>
    </source>
</evidence>
<feature type="chain" id="PRO_5025494859" description="C-type lectin domain-containing protein" evidence="2">
    <location>
        <begin position="24"/>
        <end position="267"/>
    </location>
</feature>
<feature type="domain" description="C-type lectin" evidence="3">
    <location>
        <begin position="137"/>
        <end position="256"/>
    </location>
</feature>
<dbReference type="PROSITE" id="PS00615">
    <property type="entry name" value="C_TYPE_LECTIN_1"/>
    <property type="match status" value="1"/>
</dbReference>
<dbReference type="Pfam" id="PF00059">
    <property type="entry name" value="Lectin_C"/>
    <property type="match status" value="2"/>
</dbReference>
<keyword evidence="1" id="KW-1015">Disulfide bond</keyword>
<protein>
    <recommendedName>
        <fullName evidence="3">C-type lectin domain-containing protein</fullName>
    </recommendedName>
</protein>
<dbReference type="PANTHER" id="PTHR45784">
    <property type="entry name" value="C-TYPE LECTIN DOMAIN FAMILY 20 MEMBER A-RELATED"/>
    <property type="match status" value="1"/>
</dbReference>
<dbReference type="InParanoid" id="A0A672FN46"/>
<dbReference type="Proteomes" id="UP000472267">
    <property type="component" value="Chromosome 6"/>
</dbReference>
<feature type="domain" description="C-type lectin" evidence="3">
    <location>
        <begin position="28"/>
        <end position="142"/>
    </location>
</feature>
<dbReference type="PANTHER" id="PTHR45784:SF8">
    <property type="entry name" value="C-TYPE MANNOSE RECEPTOR 2-RELATED"/>
    <property type="match status" value="1"/>
</dbReference>
<dbReference type="SUPFAM" id="SSF56436">
    <property type="entry name" value="C-type lectin-like"/>
    <property type="match status" value="2"/>
</dbReference>
<accession>A0A672FN46</accession>
<name>A0A672FN46_SALFA</name>
<reference evidence="4" key="3">
    <citation type="submission" date="2025-09" db="UniProtKB">
        <authorList>
            <consortium name="Ensembl"/>
        </authorList>
    </citation>
    <scope>IDENTIFICATION</scope>
</reference>
<evidence type="ECO:0000256" key="2">
    <source>
        <dbReference type="SAM" id="SignalP"/>
    </source>
</evidence>
<dbReference type="Gene3D" id="3.10.100.10">
    <property type="entry name" value="Mannose-Binding Protein A, subunit A"/>
    <property type="match status" value="2"/>
</dbReference>
<evidence type="ECO:0000313" key="5">
    <source>
        <dbReference type="Proteomes" id="UP000472267"/>
    </source>
</evidence>
<dbReference type="FunCoup" id="A0A672FN46">
    <property type="interactions" value="119"/>
</dbReference>
<evidence type="ECO:0000313" key="4">
    <source>
        <dbReference type="Ensembl" id="ENSSFAP00005008093.1"/>
    </source>
</evidence>
<dbReference type="Ensembl" id="ENSSFAT00005008494.1">
    <property type="protein sequence ID" value="ENSSFAP00005008093.1"/>
    <property type="gene ID" value="ENSSFAG00005004765.1"/>
</dbReference>
<dbReference type="InterPro" id="IPR016186">
    <property type="entry name" value="C-type_lectin-like/link_sf"/>
</dbReference>
<proteinExistence type="predicted"/>
<dbReference type="InterPro" id="IPR001304">
    <property type="entry name" value="C-type_lectin-like"/>
</dbReference>
<reference evidence="4" key="1">
    <citation type="submission" date="2019-06" db="EMBL/GenBank/DDBJ databases">
        <authorList>
            <consortium name="Wellcome Sanger Institute Data Sharing"/>
        </authorList>
    </citation>
    <scope>NUCLEOTIDE SEQUENCE [LARGE SCALE GENOMIC DNA]</scope>
</reference>
<dbReference type="InterPro" id="IPR016187">
    <property type="entry name" value="CTDL_fold"/>
</dbReference>
<organism evidence="4 5">
    <name type="scientific">Salarias fasciatus</name>
    <name type="common">Jewelled blenny</name>
    <name type="synonym">Blennius fasciatus</name>
    <dbReference type="NCBI Taxonomy" id="181472"/>
    <lineage>
        <taxon>Eukaryota</taxon>
        <taxon>Metazoa</taxon>
        <taxon>Chordata</taxon>
        <taxon>Craniata</taxon>
        <taxon>Vertebrata</taxon>
        <taxon>Euteleostomi</taxon>
        <taxon>Actinopterygii</taxon>
        <taxon>Neopterygii</taxon>
        <taxon>Teleostei</taxon>
        <taxon>Neoteleostei</taxon>
        <taxon>Acanthomorphata</taxon>
        <taxon>Ovalentaria</taxon>
        <taxon>Blenniimorphae</taxon>
        <taxon>Blenniiformes</taxon>
        <taxon>Blennioidei</taxon>
        <taxon>Blenniidae</taxon>
        <taxon>Salariinae</taxon>
        <taxon>Salarias</taxon>
    </lineage>
</organism>
<keyword evidence="2" id="KW-0732">Signal</keyword>
<dbReference type="SMART" id="SM00034">
    <property type="entry name" value="CLECT"/>
    <property type="match status" value="2"/>
</dbReference>
<feature type="signal peptide" evidence="2">
    <location>
        <begin position="1"/>
        <end position="23"/>
    </location>
</feature>
<dbReference type="InterPro" id="IPR018378">
    <property type="entry name" value="C-type_lectin_CS"/>
</dbReference>
<reference evidence="4" key="2">
    <citation type="submission" date="2025-08" db="UniProtKB">
        <authorList>
            <consortium name="Ensembl"/>
        </authorList>
    </citation>
    <scope>IDENTIFICATION</scope>
</reference>
<sequence length="267" mass="31159">LKASLFFQTLFFFLSVLYADVEGEVGTHHFVSQAMNWTDAQTHCRKYYIDLSSVNGQKDTEKILKAAAGQKILKWNIAWIGLYRDPTNATRWKWSGGGYVTYTNWDIGQPDNYFNQESRGSIFSSGQWNDAKENVTLPFFCIKISVMNYEKKTWEEALEHCREEHSDLISIASETDRLLAQTEMQCYDLTEPVWIGLRFLADQWLWVDGETMVYKAWPQGGDKDHQCPTWRRCGALTVEGLWGNYNCEEKRYFLCLVNRKYSSHKMN</sequence>
<dbReference type="OMA" id="NKETWSS"/>
<evidence type="ECO:0000256" key="1">
    <source>
        <dbReference type="ARBA" id="ARBA00023157"/>
    </source>
</evidence>
<dbReference type="PROSITE" id="PS50041">
    <property type="entry name" value="C_TYPE_LECTIN_2"/>
    <property type="match status" value="2"/>
</dbReference>
<dbReference type="AlphaFoldDB" id="A0A672FN46"/>
<keyword evidence="5" id="KW-1185">Reference proteome</keyword>